<dbReference type="EMBL" id="BPLR01012903">
    <property type="protein sequence ID" value="GIY57402.1"/>
    <property type="molecule type" value="Genomic_DNA"/>
</dbReference>
<dbReference type="AlphaFoldDB" id="A0AAV4UI35"/>
<dbReference type="Proteomes" id="UP001054945">
    <property type="component" value="Unassembled WGS sequence"/>
</dbReference>
<gene>
    <name evidence="1" type="ORF">CEXT_357761</name>
</gene>
<sequence length="108" mass="12387">MPPLLRQSSRTFQIFLPRTNKEMPFVIEAEIEGLNLSNNKIQSLEQARLPVERGSFFRPQPHAEASRFPPRVPGVPDDGYAVKQSLDLRLCRPRLQETALLEIELGEY</sequence>
<proteinExistence type="predicted"/>
<name>A0AAV4UI35_CAEEX</name>
<reference evidence="1 2" key="1">
    <citation type="submission" date="2021-06" db="EMBL/GenBank/DDBJ databases">
        <title>Caerostris extrusa draft genome.</title>
        <authorList>
            <person name="Kono N."/>
            <person name="Arakawa K."/>
        </authorList>
    </citation>
    <scope>NUCLEOTIDE SEQUENCE [LARGE SCALE GENOMIC DNA]</scope>
</reference>
<evidence type="ECO:0000313" key="2">
    <source>
        <dbReference type="Proteomes" id="UP001054945"/>
    </source>
</evidence>
<comment type="caution">
    <text evidence="1">The sequence shown here is derived from an EMBL/GenBank/DDBJ whole genome shotgun (WGS) entry which is preliminary data.</text>
</comment>
<keyword evidence="2" id="KW-1185">Reference proteome</keyword>
<organism evidence="1 2">
    <name type="scientific">Caerostris extrusa</name>
    <name type="common">Bark spider</name>
    <name type="synonym">Caerostris bankana</name>
    <dbReference type="NCBI Taxonomy" id="172846"/>
    <lineage>
        <taxon>Eukaryota</taxon>
        <taxon>Metazoa</taxon>
        <taxon>Ecdysozoa</taxon>
        <taxon>Arthropoda</taxon>
        <taxon>Chelicerata</taxon>
        <taxon>Arachnida</taxon>
        <taxon>Araneae</taxon>
        <taxon>Araneomorphae</taxon>
        <taxon>Entelegynae</taxon>
        <taxon>Araneoidea</taxon>
        <taxon>Araneidae</taxon>
        <taxon>Caerostris</taxon>
    </lineage>
</organism>
<evidence type="ECO:0000313" key="1">
    <source>
        <dbReference type="EMBL" id="GIY57402.1"/>
    </source>
</evidence>
<protein>
    <submittedName>
        <fullName evidence="1">Uncharacterized protein</fullName>
    </submittedName>
</protein>
<accession>A0AAV4UI35</accession>